<feature type="domain" description="Histidine kinase" evidence="11">
    <location>
        <begin position="176"/>
        <end position="397"/>
    </location>
</feature>
<dbReference type="InterPro" id="IPR003661">
    <property type="entry name" value="HisK_dim/P_dom"/>
</dbReference>
<dbReference type="PANTHER" id="PTHR45339">
    <property type="entry name" value="HYBRID SIGNAL TRANSDUCTION HISTIDINE KINASE J"/>
    <property type="match status" value="1"/>
</dbReference>
<keyword evidence="3" id="KW-0597">Phosphoprotein</keyword>
<keyword evidence="14" id="KW-1185">Reference proteome</keyword>
<accession>A0ABS4FV10</accession>
<dbReference type="PANTHER" id="PTHR45339:SF1">
    <property type="entry name" value="HYBRID SIGNAL TRANSDUCTION HISTIDINE KINASE J"/>
    <property type="match status" value="1"/>
</dbReference>
<dbReference type="SMART" id="SM00388">
    <property type="entry name" value="HisKA"/>
    <property type="match status" value="1"/>
</dbReference>
<feature type="coiled-coil region" evidence="10">
    <location>
        <begin position="135"/>
        <end position="169"/>
    </location>
</feature>
<dbReference type="SUPFAM" id="SSF55874">
    <property type="entry name" value="ATPase domain of HSP90 chaperone/DNA topoisomerase II/histidine kinase"/>
    <property type="match status" value="1"/>
</dbReference>
<evidence type="ECO:0000256" key="9">
    <source>
        <dbReference type="PROSITE-ProRule" id="PRU00169"/>
    </source>
</evidence>
<dbReference type="InterPro" id="IPR004358">
    <property type="entry name" value="Sig_transdc_His_kin-like_C"/>
</dbReference>
<proteinExistence type="predicted"/>
<dbReference type="Pfam" id="PF02518">
    <property type="entry name" value="HATPase_c"/>
    <property type="match status" value="1"/>
</dbReference>
<dbReference type="CDD" id="cd00156">
    <property type="entry name" value="REC"/>
    <property type="match status" value="1"/>
</dbReference>
<keyword evidence="7" id="KW-0067">ATP-binding</keyword>
<evidence type="ECO:0000313" key="13">
    <source>
        <dbReference type="EMBL" id="MBP1906390.1"/>
    </source>
</evidence>
<dbReference type="Proteomes" id="UP001519272">
    <property type="component" value="Unassembled WGS sequence"/>
</dbReference>
<dbReference type="Pfam" id="PF00512">
    <property type="entry name" value="HisKA"/>
    <property type="match status" value="1"/>
</dbReference>
<evidence type="ECO:0000256" key="4">
    <source>
        <dbReference type="ARBA" id="ARBA00022679"/>
    </source>
</evidence>
<keyword evidence="4" id="KW-0808">Transferase</keyword>
<dbReference type="CDD" id="cd16922">
    <property type="entry name" value="HATPase_EvgS-ArcB-TorS-like"/>
    <property type="match status" value="1"/>
</dbReference>
<evidence type="ECO:0000256" key="8">
    <source>
        <dbReference type="ARBA" id="ARBA00023012"/>
    </source>
</evidence>
<organism evidence="13 14">
    <name type="scientific">Paenibacillus turicensis</name>
    <dbReference type="NCBI Taxonomy" id="160487"/>
    <lineage>
        <taxon>Bacteria</taxon>
        <taxon>Bacillati</taxon>
        <taxon>Bacillota</taxon>
        <taxon>Bacilli</taxon>
        <taxon>Bacillales</taxon>
        <taxon>Paenibacillaceae</taxon>
        <taxon>Paenibacillus</taxon>
    </lineage>
</organism>
<evidence type="ECO:0000259" key="12">
    <source>
        <dbReference type="PROSITE" id="PS50110"/>
    </source>
</evidence>
<dbReference type="GO" id="GO:0016301">
    <property type="term" value="F:kinase activity"/>
    <property type="evidence" value="ECO:0007669"/>
    <property type="project" value="UniProtKB-KW"/>
</dbReference>
<name>A0ABS4FV10_9BACL</name>
<keyword evidence="6 13" id="KW-0418">Kinase</keyword>
<keyword evidence="10" id="KW-0175">Coiled coil</keyword>
<dbReference type="EC" id="2.7.13.3" evidence="2"/>
<evidence type="ECO:0000313" key="14">
    <source>
        <dbReference type="Proteomes" id="UP001519272"/>
    </source>
</evidence>
<dbReference type="InterPro" id="IPR001789">
    <property type="entry name" value="Sig_transdc_resp-reg_receiver"/>
</dbReference>
<dbReference type="Gene3D" id="1.10.287.130">
    <property type="match status" value="1"/>
</dbReference>
<evidence type="ECO:0000256" key="5">
    <source>
        <dbReference type="ARBA" id="ARBA00022741"/>
    </source>
</evidence>
<dbReference type="SUPFAM" id="SSF47384">
    <property type="entry name" value="Homodimeric domain of signal transducing histidine kinase"/>
    <property type="match status" value="1"/>
</dbReference>
<protein>
    <recommendedName>
        <fullName evidence="2">histidine kinase</fullName>
        <ecNumber evidence="2">2.7.13.3</ecNumber>
    </recommendedName>
</protein>
<dbReference type="PRINTS" id="PR00344">
    <property type="entry name" value="BCTRLSENSOR"/>
</dbReference>
<evidence type="ECO:0000256" key="1">
    <source>
        <dbReference type="ARBA" id="ARBA00000085"/>
    </source>
</evidence>
<comment type="catalytic activity">
    <reaction evidence="1">
        <text>ATP + protein L-histidine = ADP + protein N-phospho-L-histidine.</text>
        <dbReference type="EC" id="2.7.13.3"/>
    </reaction>
</comment>
<dbReference type="Gene3D" id="3.40.50.2300">
    <property type="match status" value="1"/>
</dbReference>
<dbReference type="PROSITE" id="PS50109">
    <property type="entry name" value="HIS_KIN"/>
    <property type="match status" value="1"/>
</dbReference>
<dbReference type="SMART" id="SM00387">
    <property type="entry name" value="HATPase_c"/>
    <property type="match status" value="1"/>
</dbReference>
<dbReference type="Pfam" id="PF00072">
    <property type="entry name" value="Response_reg"/>
    <property type="match status" value="1"/>
</dbReference>
<evidence type="ECO:0000256" key="10">
    <source>
        <dbReference type="SAM" id="Coils"/>
    </source>
</evidence>
<dbReference type="SUPFAM" id="SSF52172">
    <property type="entry name" value="CheY-like"/>
    <property type="match status" value="1"/>
</dbReference>
<evidence type="ECO:0000256" key="7">
    <source>
        <dbReference type="ARBA" id="ARBA00022840"/>
    </source>
</evidence>
<comment type="caution">
    <text evidence="13">The sequence shown here is derived from an EMBL/GenBank/DDBJ whole genome shotgun (WGS) entry which is preliminary data.</text>
</comment>
<dbReference type="CDD" id="cd00082">
    <property type="entry name" value="HisKA"/>
    <property type="match status" value="1"/>
</dbReference>
<evidence type="ECO:0000256" key="3">
    <source>
        <dbReference type="ARBA" id="ARBA00022553"/>
    </source>
</evidence>
<keyword evidence="8" id="KW-0902">Two-component regulatory system</keyword>
<evidence type="ECO:0000259" key="11">
    <source>
        <dbReference type="PROSITE" id="PS50109"/>
    </source>
</evidence>
<sequence>MGGNSEKATILFINDHREDGLAVEAVLEQDHYKLKVVTSEEELLHYLREAQVALILLNVDMPRLDGVQTAKRIKAHHHTKNIPIIFISDNQKKVESLVECYSLGGFDYMIKPLIPQLLRSKVHSYVTMYQVNRELKKQSDLLTQKTLELEKINQQLLEAKEAAEIAAKAKTEFLAMMSHEIRTPMNGIIGMIDLLLDSELEDDQKIYADIIRSSSDTLVAVINDILDFTKLDAGKMKLKHNAFSIRNGIKEVFTLFSLSAERKGLQLEYDIEEAVPDRLVGDMDRIRQILINLLANAIKFTAHGGIYLRISGHPLSNESYELKFAVKDTGIGVDEHKIDRLFQPFSQLDSSMSRKYGGTGLGLAICKILVQLMNGEIWVESNQDSGVTFVFTIQLKLPMYSKC</sequence>
<dbReference type="SMART" id="SM00448">
    <property type="entry name" value="REC"/>
    <property type="match status" value="1"/>
</dbReference>
<dbReference type="PROSITE" id="PS50110">
    <property type="entry name" value="RESPONSE_REGULATORY"/>
    <property type="match status" value="1"/>
</dbReference>
<evidence type="ECO:0000256" key="2">
    <source>
        <dbReference type="ARBA" id="ARBA00012438"/>
    </source>
</evidence>
<keyword evidence="5" id="KW-0547">Nucleotide-binding</keyword>
<dbReference type="Gene3D" id="3.30.565.10">
    <property type="entry name" value="Histidine kinase-like ATPase, C-terminal domain"/>
    <property type="match status" value="1"/>
</dbReference>
<reference evidence="13 14" key="1">
    <citation type="submission" date="2021-03" db="EMBL/GenBank/DDBJ databases">
        <title>Genomic Encyclopedia of Type Strains, Phase IV (KMG-IV): sequencing the most valuable type-strain genomes for metagenomic binning, comparative biology and taxonomic classification.</title>
        <authorList>
            <person name="Goeker M."/>
        </authorList>
    </citation>
    <scope>NUCLEOTIDE SEQUENCE [LARGE SCALE GENOMIC DNA]</scope>
    <source>
        <strain evidence="13 14">DSM 14349</strain>
    </source>
</reference>
<comment type="caution">
    <text evidence="9">Lacks conserved residue(s) required for the propagation of feature annotation.</text>
</comment>
<feature type="domain" description="Response regulatory" evidence="12">
    <location>
        <begin position="9"/>
        <end position="126"/>
    </location>
</feature>
<dbReference type="RefSeq" id="WP_210089991.1">
    <property type="nucleotide sequence ID" value="NZ_JAGGKG010000015.1"/>
</dbReference>
<dbReference type="InterPro" id="IPR036890">
    <property type="entry name" value="HATPase_C_sf"/>
</dbReference>
<gene>
    <name evidence="13" type="ORF">J2Z32_003040</name>
</gene>
<dbReference type="InterPro" id="IPR003594">
    <property type="entry name" value="HATPase_dom"/>
</dbReference>
<dbReference type="InterPro" id="IPR011006">
    <property type="entry name" value="CheY-like_superfamily"/>
</dbReference>
<evidence type="ECO:0000256" key="6">
    <source>
        <dbReference type="ARBA" id="ARBA00022777"/>
    </source>
</evidence>
<dbReference type="InterPro" id="IPR036097">
    <property type="entry name" value="HisK_dim/P_sf"/>
</dbReference>
<dbReference type="EMBL" id="JAGGKG010000015">
    <property type="protein sequence ID" value="MBP1906390.1"/>
    <property type="molecule type" value="Genomic_DNA"/>
</dbReference>
<dbReference type="InterPro" id="IPR005467">
    <property type="entry name" value="His_kinase_dom"/>
</dbReference>